<dbReference type="STRING" id="43928.SAMN05443636_0830"/>
<organism evidence="1 2">
    <name type="scientific">Halobaculum gomorrense</name>
    <dbReference type="NCBI Taxonomy" id="43928"/>
    <lineage>
        <taxon>Archaea</taxon>
        <taxon>Methanobacteriati</taxon>
        <taxon>Methanobacteriota</taxon>
        <taxon>Stenosarchaea group</taxon>
        <taxon>Halobacteria</taxon>
        <taxon>Halobacteriales</taxon>
        <taxon>Haloferacaceae</taxon>
        <taxon>Halobaculum</taxon>
    </lineage>
</organism>
<dbReference type="Gene3D" id="1.10.10.10">
    <property type="entry name" value="Winged helix-like DNA-binding domain superfamily/Winged helix DNA-binding domain"/>
    <property type="match status" value="1"/>
</dbReference>
<keyword evidence="2" id="KW-1185">Reference proteome</keyword>
<reference evidence="1 2" key="1">
    <citation type="submission" date="2016-11" db="EMBL/GenBank/DDBJ databases">
        <authorList>
            <person name="Jaros S."/>
            <person name="Januszkiewicz K."/>
            <person name="Wedrychowicz H."/>
        </authorList>
    </citation>
    <scope>NUCLEOTIDE SEQUENCE [LARGE SCALE GENOMIC DNA]</scope>
    <source>
        <strain evidence="1 2">DSM 9297</strain>
    </source>
</reference>
<dbReference type="AlphaFoldDB" id="A0A1M5LZG3"/>
<evidence type="ECO:0000313" key="2">
    <source>
        <dbReference type="Proteomes" id="UP000184357"/>
    </source>
</evidence>
<gene>
    <name evidence="1" type="ORF">SAMN05443636_0830</name>
</gene>
<dbReference type="RefSeq" id="WP_073307152.1">
    <property type="nucleotide sequence ID" value="NZ_FQWV01000002.1"/>
</dbReference>
<proteinExistence type="predicted"/>
<dbReference type="EMBL" id="FQWV01000002">
    <property type="protein sequence ID" value="SHG70376.1"/>
    <property type="molecule type" value="Genomic_DNA"/>
</dbReference>
<accession>A0A1M5LZG3</accession>
<evidence type="ECO:0000313" key="1">
    <source>
        <dbReference type="EMBL" id="SHG70376.1"/>
    </source>
</evidence>
<protein>
    <submittedName>
        <fullName evidence="1">Dimerisation domain-containing protein</fullName>
    </submittedName>
</protein>
<dbReference type="Proteomes" id="UP000184357">
    <property type="component" value="Unassembled WGS sequence"/>
</dbReference>
<name>A0A1M5LZG3_9EURY</name>
<dbReference type="InterPro" id="IPR036388">
    <property type="entry name" value="WH-like_DNA-bd_sf"/>
</dbReference>
<dbReference type="OrthoDB" id="146767at2157"/>
<sequence>MPVAPSLLERLAFRANLAPPAILDVHGAASLHALALADDLGVFGALDEPRPLAATADAFGCDAEGLRSLLDAPVAVGYLGRSGDEYWRTRTTDRWLTPDAVNRSLGDAGLATVETASFRRAPGVRLLLAERPYRAHARRP</sequence>